<accession>A0A0A9QJK3</accession>
<name>A0A0A9QJK3_ARUDO</name>
<organism evidence="1">
    <name type="scientific">Arundo donax</name>
    <name type="common">Giant reed</name>
    <name type="synonym">Donax arundinaceus</name>
    <dbReference type="NCBI Taxonomy" id="35708"/>
    <lineage>
        <taxon>Eukaryota</taxon>
        <taxon>Viridiplantae</taxon>
        <taxon>Streptophyta</taxon>
        <taxon>Embryophyta</taxon>
        <taxon>Tracheophyta</taxon>
        <taxon>Spermatophyta</taxon>
        <taxon>Magnoliopsida</taxon>
        <taxon>Liliopsida</taxon>
        <taxon>Poales</taxon>
        <taxon>Poaceae</taxon>
        <taxon>PACMAD clade</taxon>
        <taxon>Arundinoideae</taxon>
        <taxon>Arundineae</taxon>
        <taxon>Arundo</taxon>
    </lineage>
</organism>
<reference evidence="1" key="1">
    <citation type="submission" date="2014-09" db="EMBL/GenBank/DDBJ databases">
        <authorList>
            <person name="Magalhaes I.L.F."/>
            <person name="Oliveira U."/>
            <person name="Santos F.R."/>
            <person name="Vidigal T.H.D.A."/>
            <person name="Brescovit A.D."/>
            <person name="Santos A.J."/>
        </authorList>
    </citation>
    <scope>NUCLEOTIDE SEQUENCE</scope>
    <source>
        <tissue evidence="1">Shoot tissue taken approximately 20 cm above the soil surface</tissue>
    </source>
</reference>
<protein>
    <submittedName>
        <fullName evidence="1">Uncharacterized protein</fullName>
    </submittedName>
</protein>
<proteinExistence type="predicted"/>
<sequence>MLLLAFLFCCTTESFIISSHHQRIIPILVQILLTPFYASKASAAIPHSASASTLEIPVDELR</sequence>
<evidence type="ECO:0000313" key="1">
    <source>
        <dbReference type="EMBL" id="JAE05871.1"/>
    </source>
</evidence>
<dbReference type="AlphaFoldDB" id="A0A0A9QJK3"/>
<reference evidence="1" key="2">
    <citation type="journal article" date="2015" name="Data Brief">
        <title>Shoot transcriptome of the giant reed, Arundo donax.</title>
        <authorList>
            <person name="Barrero R.A."/>
            <person name="Guerrero F.D."/>
            <person name="Moolhuijzen P."/>
            <person name="Goolsby J.A."/>
            <person name="Tidwell J."/>
            <person name="Bellgard S.E."/>
            <person name="Bellgard M.I."/>
        </authorList>
    </citation>
    <scope>NUCLEOTIDE SEQUENCE</scope>
    <source>
        <tissue evidence="1">Shoot tissue taken approximately 20 cm above the soil surface</tissue>
    </source>
</reference>
<dbReference type="EMBL" id="GBRH01192025">
    <property type="protein sequence ID" value="JAE05871.1"/>
    <property type="molecule type" value="Transcribed_RNA"/>
</dbReference>